<keyword evidence="2" id="KW-0698">rRNA processing</keyword>
<dbReference type="InterPro" id="IPR049560">
    <property type="entry name" value="MeTrfase_RsmB-F_NOP2_cat"/>
</dbReference>
<keyword evidence="7" id="KW-0809">Transit peptide</keyword>
<proteinExistence type="inferred from homology"/>
<comment type="similarity">
    <text evidence="11">Belongs to the class I-like SAM-binding methyltransferase superfamily. RsmB/NOP family.</text>
</comment>
<organism evidence="14">
    <name type="scientific">Strongyloides ratti</name>
    <name type="common">Parasitic roundworm</name>
    <dbReference type="NCBI Taxonomy" id="34506"/>
    <lineage>
        <taxon>Eukaryota</taxon>
        <taxon>Metazoa</taxon>
        <taxon>Ecdysozoa</taxon>
        <taxon>Nematoda</taxon>
        <taxon>Chromadorea</taxon>
        <taxon>Rhabditida</taxon>
        <taxon>Tylenchina</taxon>
        <taxon>Panagrolaimomorpha</taxon>
        <taxon>Strongyloidoidea</taxon>
        <taxon>Strongyloididae</taxon>
        <taxon>Strongyloides</taxon>
    </lineage>
</organism>
<dbReference type="EMBL" id="LN609529">
    <property type="protein sequence ID" value="CEF66464.1"/>
    <property type="molecule type" value="Genomic_DNA"/>
</dbReference>
<dbReference type="PANTHER" id="PTHR22808">
    <property type="entry name" value="NCL1 YEAST -RELATED NOL1/NOP2/FMU SUN DOMAIN-CONTAINING"/>
    <property type="match status" value="1"/>
</dbReference>
<keyword evidence="12" id="KW-0175">Coiled coil</keyword>
<dbReference type="eggNOG" id="KOG2265">
    <property type="taxonomic scope" value="Eukaryota"/>
</dbReference>
<accession>A0A090MY29</accession>
<evidence type="ECO:0000256" key="11">
    <source>
        <dbReference type="PROSITE-ProRule" id="PRU01023"/>
    </source>
</evidence>
<dbReference type="InterPro" id="IPR029063">
    <property type="entry name" value="SAM-dependent_MTases_sf"/>
</dbReference>
<keyword evidence="3 11" id="KW-0489">Methyltransferase</keyword>
<keyword evidence="8" id="KW-0496">Mitochondrion</keyword>
<evidence type="ECO:0000256" key="10">
    <source>
        <dbReference type="ARBA" id="ARBA00049302"/>
    </source>
</evidence>
<evidence type="ECO:0000256" key="12">
    <source>
        <dbReference type="SAM" id="Coils"/>
    </source>
</evidence>
<dbReference type="GO" id="GO:0009383">
    <property type="term" value="F:rRNA (cytosine-C5-)-methyltransferase activity"/>
    <property type="evidence" value="ECO:0007669"/>
    <property type="project" value="EnsemblMetazoa"/>
</dbReference>
<gene>
    <name evidence="14 16 17" type="ORF">SRAE_2000113200</name>
</gene>
<evidence type="ECO:0000256" key="9">
    <source>
        <dbReference type="ARBA" id="ARBA00042050"/>
    </source>
</evidence>
<dbReference type="WormBase" id="SRAE_2000113200">
    <property type="protein sequence ID" value="SRP10582"/>
    <property type="gene ID" value="WBGene00261334"/>
</dbReference>
<evidence type="ECO:0000256" key="2">
    <source>
        <dbReference type="ARBA" id="ARBA00022552"/>
    </source>
</evidence>
<evidence type="ECO:0000256" key="6">
    <source>
        <dbReference type="ARBA" id="ARBA00022884"/>
    </source>
</evidence>
<feature type="active site" description="Nucleophile" evidence="11">
    <location>
        <position position="393"/>
    </location>
</feature>
<dbReference type="Gene3D" id="3.40.50.150">
    <property type="entry name" value="Vaccinia Virus protein VP39"/>
    <property type="match status" value="1"/>
</dbReference>
<feature type="domain" description="SAM-dependent MTase RsmB/NOP-type" evidence="13">
    <location>
        <begin position="174"/>
        <end position="468"/>
    </location>
</feature>
<protein>
    <recommendedName>
        <fullName evidence="9">NOL1/NOP2/Sun domain family member 4</fullName>
    </recommendedName>
</protein>
<keyword evidence="5 11" id="KW-0949">S-adenosyl-L-methionine</keyword>
<dbReference type="OrthoDB" id="8020218at2759"/>
<evidence type="ECO:0000256" key="5">
    <source>
        <dbReference type="ARBA" id="ARBA00022691"/>
    </source>
</evidence>
<dbReference type="SUPFAM" id="SSF53335">
    <property type="entry name" value="S-adenosyl-L-methionine-dependent methyltransferases"/>
    <property type="match status" value="1"/>
</dbReference>
<dbReference type="InterPro" id="IPR001678">
    <property type="entry name" value="MeTrfase_RsmB-F_NOP2_dom"/>
</dbReference>
<evidence type="ECO:0000259" key="13">
    <source>
        <dbReference type="PROSITE" id="PS51686"/>
    </source>
</evidence>
<name>A0A090MY29_STRRB</name>
<dbReference type="AlphaFoldDB" id="A0A090MY29"/>
<evidence type="ECO:0000256" key="1">
    <source>
        <dbReference type="ARBA" id="ARBA00004173"/>
    </source>
</evidence>
<evidence type="ECO:0000313" key="14">
    <source>
        <dbReference type="EMBL" id="CEF66464.1"/>
    </source>
</evidence>
<sequence length="469" mass="53090">MSNFFISSKLRLLKSPIYLNVILREKSGKFKKKIAKTDQIKTPTRMALDHFDFYYGPMFGKNWPSVRLGLNTPNNFVAVINNFSEECHINEAIIKDLGTVNLIDQLTKGMNVASERLKKKKEEIEKKALITEDTDIDGNSQENTNEILSNIDERSEAGLSEFTQSSETFSIGDIQSEKEISDDINIKITGFEGQYDSLSSKKDFIFYPRNLKIYSYPRGALMDYPAPWIDKKQISGWWLLDGGSVVPVLALDIAEKDHILDMCAAPGGKSLLMLQTGLPEKVVCNDEKITRIGQLRKALINYVPEDSPHAEKIILRRKNASDVERWDELNLYDKVLADVPCSTDRLSVNRDEGNMYSKQLTNDRLNLPELQTKILINALRSAKVGGTIVYSTCTLSPIQNESVIENACAIAKRKFGIVCIEKKLDQLKQHLTSTGLYKFNDQCRRGILLVPFLPSNFGPMYVCKLVRQQ</sequence>
<feature type="binding site" evidence="11">
    <location>
        <position position="286"/>
    </location>
    <ligand>
        <name>S-adenosyl-L-methionine</name>
        <dbReference type="ChEBI" id="CHEBI:59789"/>
    </ligand>
</feature>
<dbReference type="GO" id="GO:0005762">
    <property type="term" value="C:mitochondrial large ribosomal subunit"/>
    <property type="evidence" value="ECO:0007669"/>
    <property type="project" value="TreeGrafter"/>
</dbReference>
<evidence type="ECO:0000256" key="3">
    <source>
        <dbReference type="ARBA" id="ARBA00022603"/>
    </source>
</evidence>
<dbReference type="eggNOG" id="KOG3293">
    <property type="taxonomic scope" value="Eukaryota"/>
</dbReference>
<comment type="caution">
    <text evidence="11">Lacks conserved residue(s) required for the propagation of feature annotation.</text>
</comment>
<feature type="coiled-coil region" evidence="12">
    <location>
        <begin position="103"/>
        <end position="134"/>
    </location>
</feature>
<evidence type="ECO:0000313" key="16">
    <source>
        <dbReference type="WBParaSite" id="SRAE_2000113200.1"/>
    </source>
</evidence>
<dbReference type="GO" id="GO:0003723">
    <property type="term" value="F:RNA binding"/>
    <property type="evidence" value="ECO:0007669"/>
    <property type="project" value="UniProtKB-UniRule"/>
</dbReference>
<reference evidence="14 15" key="1">
    <citation type="submission" date="2014-09" db="EMBL/GenBank/DDBJ databases">
        <authorList>
            <person name="Martin A.A."/>
        </authorList>
    </citation>
    <scope>NUCLEOTIDE SEQUENCE</scope>
    <source>
        <strain evidence="15">ED321</strain>
        <strain evidence="14">ED321 Heterogonic</strain>
    </source>
</reference>
<evidence type="ECO:0000256" key="8">
    <source>
        <dbReference type="ARBA" id="ARBA00023128"/>
    </source>
</evidence>
<dbReference type="PANTHER" id="PTHR22808:SF3">
    <property type="entry name" value="5-METHYLCYTOSINE RRNA METHYLTRANSFERASE NSUN4"/>
    <property type="match status" value="1"/>
</dbReference>
<reference evidence="16" key="2">
    <citation type="submission" date="2020-12" db="UniProtKB">
        <authorList>
            <consortium name="WormBaseParasite"/>
        </authorList>
    </citation>
    <scope>IDENTIFICATION</scope>
</reference>
<dbReference type="OMA" id="MVNNFGD"/>
<evidence type="ECO:0000313" key="17">
    <source>
        <dbReference type="WormBase" id="SRAE_2000113200"/>
    </source>
</evidence>
<feature type="binding site" evidence="11">
    <location>
        <position position="338"/>
    </location>
    <ligand>
        <name>S-adenosyl-L-methionine</name>
        <dbReference type="ChEBI" id="CHEBI:59789"/>
    </ligand>
</feature>
<dbReference type="WBParaSite" id="SRAE_2000113200.1">
    <property type="protein sequence ID" value="SRAE_2000113200.1"/>
    <property type="gene ID" value="WBGene00261334"/>
</dbReference>
<dbReference type="GO" id="GO:0016428">
    <property type="term" value="F:tRNA (cytidine-5-)-methyltransferase activity"/>
    <property type="evidence" value="ECO:0007669"/>
    <property type="project" value="EnsemblMetazoa"/>
</dbReference>
<dbReference type="PROSITE" id="PS51686">
    <property type="entry name" value="SAM_MT_RSMB_NOP"/>
    <property type="match status" value="1"/>
</dbReference>
<comment type="subcellular location">
    <subcellularLocation>
        <location evidence="1">Mitochondrion</location>
    </subcellularLocation>
</comment>
<evidence type="ECO:0000256" key="4">
    <source>
        <dbReference type="ARBA" id="ARBA00022679"/>
    </source>
</evidence>
<dbReference type="PRINTS" id="PR02008">
    <property type="entry name" value="RCMTFAMILY"/>
</dbReference>
<dbReference type="CTD" id="36378828"/>
<feature type="binding site" evidence="11">
    <location>
        <begin position="263"/>
        <end position="269"/>
    </location>
    <ligand>
        <name>S-adenosyl-L-methionine</name>
        <dbReference type="ChEBI" id="CHEBI:59789"/>
    </ligand>
</feature>
<dbReference type="Gene3D" id="6.20.240.40">
    <property type="match status" value="1"/>
</dbReference>
<keyword evidence="4 11" id="KW-0808">Transferase</keyword>
<dbReference type="InterPro" id="IPR023267">
    <property type="entry name" value="RCMT"/>
</dbReference>
<evidence type="ECO:0000256" key="7">
    <source>
        <dbReference type="ARBA" id="ARBA00022946"/>
    </source>
</evidence>
<dbReference type="STRING" id="34506.A0A090MY29"/>
<comment type="catalytic activity">
    <reaction evidence="10">
        <text>a cytidine in rRNA + S-adenosyl-L-methionine = a 5-methylcytidine in rRNA + S-adenosyl-L-homocysteine + H(+)</text>
        <dbReference type="Rhea" id="RHEA:61484"/>
        <dbReference type="Rhea" id="RHEA-COMP:15836"/>
        <dbReference type="Rhea" id="RHEA-COMP:15837"/>
        <dbReference type="ChEBI" id="CHEBI:15378"/>
        <dbReference type="ChEBI" id="CHEBI:57856"/>
        <dbReference type="ChEBI" id="CHEBI:59789"/>
        <dbReference type="ChEBI" id="CHEBI:74483"/>
        <dbReference type="ChEBI" id="CHEBI:82748"/>
    </reaction>
</comment>
<evidence type="ECO:0000313" key="15">
    <source>
        <dbReference type="Proteomes" id="UP000035682"/>
    </source>
</evidence>
<dbReference type="RefSeq" id="XP_024505664.1">
    <property type="nucleotide sequence ID" value="XM_024652048.1"/>
</dbReference>
<keyword evidence="6 11" id="KW-0694">RNA-binding</keyword>
<dbReference type="FunFam" id="3.40.50.150:FF:000055">
    <property type="entry name" value="5-methylcytosine rRNA methyltransferase NSUN4"/>
    <property type="match status" value="1"/>
</dbReference>
<dbReference type="eggNOG" id="KOG2198">
    <property type="taxonomic scope" value="Eukaryota"/>
</dbReference>
<keyword evidence="15" id="KW-1185">Reference proteome</keyword>
<dbReference type="Proteomes" id="UP000035682">
    <property type="component" value="Unplaced"/>
</dbReference>
<dbReference type="GeneID" id="36378828"/>
<dbReference type="Pfam" id="PF01189">
    <property type="entry name" value="Methyltr_RsmB-F"/>
    <property type="match status" value="1"/>
</dbReference>